<dbReference type="EMBL" id="HBIJ01003596">
    <property type="protein sequence ID" value="CAE0361792.1"/>
    <property type="molecule type" value="Transcribed_RNA"/>
</dbReference>
<reference evidence="12" key="1">
    <citation type="submission" date="2021-01" db="EMBL/GenBank/DDBJ databases">
        <authorList>
            <person name="Corre E."/>
            <person name="Pelletier E."/>
            <person name="Niang G."/>
            <person name="Scheremetjew M."/>
            <person name="Finn R."/>
            <person name="Kale V."/>
            <person name="Holt S."/>
            <person name="Cochrane G."/>
            <person name="Meng A."/>
            <person name="Brown T."/>
            <person name="Cohen L."/>
        </authorList>
    </citation>
    <scope>NUCLEOTIDE SEQUENCE</scope>
    <source>
        <strain evidence="12">CCMP1510</strain>
    </source>
</reference>
<keyword evidence="6" id="KW-0325">Glycoprotein</keyword>
<dbReference type="PANTHER" id="PTHR20961:SF148">
    <property type="entry name" value="EGF DOMAIN-SPECIFIC O-LINKED N-ACETYLGLUCOSAMINE TRANSFERASE"/>
    <property type="match status" value="1"/>
</dbReference>
<dbReference type="AlphaFoldDB" id="A0A7S3JQK9"/>
<dbReference type="EC" id="2.4.1.255" evidence="1"/>
<dbReference type="PANTHER" id="PTHR20961">
    <property type="entry name" value="GLYCOSYLTRANSFERASE"/>
    <property type="match status" value="1"/>
</dbReference>
<evidence type="ECO:0000313" key="12">
    <source>
        <dbReference type="EMBL" id="CAE0361792.1"/>
    </source>
</evidence>
<organism evidence="12">
    <name type="scientific">Aureoumbra lagunensis</name>
    <dbReference type="NCBI Taxonomy" id="44058"/>
    <lineage>
        <taxon>Eukaryota</taxon>
        <taxon>Sar</taxon>
        <taxon>Stramenopiles</taxon>
        <taxon>Ochrophyta</taxon>
        <taxon>Pelagophyceae</taxon>
        <taxon>Pelagomonadales</taxon>
        <taxon>Aureoumbra</taxon>
    </lineage>
</organism>
<evidence type="ECO:0000259" key="11">
    <source>
        <dbReference type="Pfam" id="PF04577"/>
    </source>
</evidence>
<feature type="domain" description="Glycosyltransferase 61 catalytic" evidence="11">
    <location>
        <begin position="354"/>
        <end position="452"/>
    </location>
</feature>
<dbReference type="InterPro" id="IPR049625">
    <property type="entry name" value="Glyco_transf_61_cat"/>
</dbReference>
<accession>A0A7S3JQK9</accession>
<sequence>MVNTRSHPHRAERRISTLVLVAILSALFGAGVQRTFTSLSAVSNSEEIGRSGFDVKKNALAVIAARQNATIHGLESALTLLTQEKVARRGEKRQSRYVDDGPTEEKVDVTKIKNQREEECEYNFGAGLVAQYRKSKETWCQGLEANLECYSKRLEYNPGKTGIFCVGKNIVIDFAKVHGERQTKKQARGANSYLTFTDSATSADCKRTKHWNSGILMKHMSAQLRNFPAAAYKNYDEDRKGTTYLMARDEDCENMFHSTADFLNAFLVGQVLNLDWHQVHLLLWDRHPDGPFFDLIQRSYSKKQQIYRPQNFGSKKVRFEHLIFHLESPASIIFPKVAGPKGIMRCFRSSLWLGYKDHILASFGLLHIQPPNNPKILLSVRRRTPAKNVGRVFADEKQLTSVLNKGQAMQFEVIDFGSISFAQQLEKVRRTNILIGAHGAGLMHTIFLAEEAILLEIHPSYRLDRHFRLAARMAGKIYLPMRSMQPVSCSGTSDAIPIDSKQFESVLDAALRIARAFDDGIAECGLSCDLRLLALDPGASVPPGTKPLTTRFPCR</sequence>
<comment type="catalytic activity">
    <reaction evidence="9">
        <text>L-seryl-[protein] + UDP-N-acetyl-alpha-D-glucosamine = 3-O-(N-acetyl-beta-D-glucosaminyl)-L-seryl-[protein] + UDP + H(+)</text>
        <dbReference type="Rhea" id="RHEA:48904"/>
        <dbReference type="Rhea" id="RHEA-COMP:9863"/>
        <dbReference type="Rhea" id="RHEA-COMP:12251"/>
        <dbReference type="ChEBI" id="CHEBI:15378"/>
        <dbReference type="ChEBI" id="CHEBI:29999"/>
        <dbReference type="ChEBI" id="CHEBI:57705"/>
        <dbReference type="ChEBI" id="CHEBI:58223"/>
        <dbReference type="ChEBI" id="CHEBI:90838"/>
        <dbReference type="EC" id="2.4.1.255"/>
    </reaction>
</comment>
<evidence type="ECO:0000256" key="4">
    <source>
        <dbReference type="ARBA" id="ARBA00022729"/>
    </source>
</evidence>
<comment type="catalytic activity">
    <reaction evidence="10">
        <text>L-threonyl-[protein] + UDP-N-acetyl-alpha-D-glucosamine = 3-O-(N-acetyl-beta-D-glucosaminyl)-L-threonyl-[protein] + UDP + H(+)</text>
        <dbReference type="Rhea" id="RHEA:48908"/>
        <dbReference type="Rhea" id="RHEA-COMP:11060"/>
        <dbReference type="Rhea" id="RHEA-COMP:12252"/>
        <dbReference type="ChEBI" id="CHEBI:15378"/>
        <dbReference type="ChEBI" id="CHEBI:30013"/>
        <dbReference type="ChEBI" id="CHEBI:57705"/>
        <dbReference type="ChEBI" id="CHEBI:58223"/>
        <dbReference type="ChEBI" id="CHEBI:90840"/>
        <dbReference type="EC" id="2.4.1.255"/>
    </reaction>
</comment>
<gene>
    <name evidence="12" type="ORF">ALAG00032_LOCUS2525</name>
</gene>
<name>A0A7S3JQK9_9STRA</name>
<evidence type="ECO:0000256" key="2">
    <source>
        <dbReference type="ARBA" id="ARBA00022676"/>
    </source>
</evidence>
<keyword evidence="2" id="KW-0328">Glycosyltransferase</keyword>
<dbReference type="Pfam" id="PF04577">
    <property type="entry name" value="Glyco_transf_61"/>
    <property type="match status" value="1"/>
</dbReference>
<evidence type="ECO:0000256" key="1">
    <source>
        <dbReference type="ARBA" id="ARBA00011970"/>
    </source>
</evidence>
<keyword evidence="3" id="KW-0808">Transferase</keyword>
<evidence type="ECO:0000256" key="6">
    <source>
        <dbReference type="ARBA" id="ARBA00023180"/>
    </source>
</evidence>
<evidence type="ECO:0000256" key="3">
    <source>
        <dbReference type="ARBA" id="ARBA00022679"/>
    </source>
</evidence>
<keyword evidence="5" id="KW-0256">Endoplasmic reticulum</keyword>
<evidence type="ECO:0000256" key="9">
    <source>
        <dbReference type="ARBA" id="ARBA00048317"/>
    </source>
</evidence>
<evidence type="ECO:0000256" key="5">
    <source>
        <dbReference type="ARBA" id="ARBA00022824"/>
    </source>
</evidence>
<dbReference type="InterPro" id="IPR007657">
    <property type="entry name" value="Glycosyltransferase_61"/>
</dbReference>
<proteinExistence type="predicted"/>
<evidence type="ECO:0000256" key="7">
    <source>
        <dbReference type="ARBA" id="ARBA00040944"/>
    </source>
</evidence>
<evidence type="ECO:0000256" key="10">
    <source>
        <dbReference type="ARBA" id="ARBA00049432"/>
    </source>
</evidence>
<dbReference type="GO" id="GO:0097363">
    <property type="term" value="F:protein O-acetylglucosaminyltransferase activity"/>
    <property type="evidence" value="ECO:0007669"/>
    <property type="project" value="UniProtKB-EC"/>
</dbReference>
<keyword evidence="4" id="KW-0732">Signal</keyword>
<evidence type="ECO:0000256" key="8">
    <source>
        <dbReference type="ARBA" id="ARBA00042574"/>
    </source>
</evidence>
<protein>
    <recommendedName>
        <fullName evidence="7">EGF domain-specific O-linked N-acetylglucosamine transferase</fullName>
        <ecNumber evidence="1">2.4.1.255</ecNumber>
    </recommendedName>
    <alternativeName>
        <fullName evidence="8">Extracellular O-linked N-acetylglucosamine transferase</fullName>
    </alternativeName>
</protein>